<evidence type="ECO:0008006" key="3">
    <source>
        <dbReference type="Google" id="ProtNLM"/>
    </source>
</evidence>
<dbReference type="RefSeq" id="WP_198051881.1">
    <property type="nucleotide sequence ID" value="NZ_CP065795.1"/>
</dbReference>
<dbReference type="EMBL" id="CP069389">
    <property type="protein sequence ID" value="QRN90942.1"/>
    <property type="molecule type" value="Genomic_DNA"/>
</dbReference>
<dbReference type="AlphaFoldDB" id="A0AB37HPC2"/>
<gene>
    <name evidence="1" type="ORF">JRU67_12980</name>
</gene>
<name>A0AB37HPC2_MAMSC</name>
<dbReference type="Proteomes" id="UP000640299">
    <property type="component" value="Chromosome"/>
</dbReference>
<evidence type="ECO:0000313" key="1">
    <source>
        <dbReference type="EMBL" id="QRN90942.1"/>
    </source>
</evidence>
<reference evidence="1" key="1">
    <citation type="submission" date="2021-02" db="EMBL/GenBank/DDBJ databases">
        <title>cfr and optrA-positive Staphylococcus spp.</title>
        <authorList>
            <person name="Chen L."/>
        </authorList>
    </citation>
    <scope>NUCLEOTIDE SEQUENCE</scope>
    <source>
        <strain evidence="1">GDQ20D70P</strain>
    </source>
</reference>
<organism evidence="1 2">
    <name type="scientific">Mammaliicoccus sciuri</name>
    <name type="common">Staphylococcus sciuri</name>
    <dbReference type="NCBI Taxonomy" id="1296"/>
    <lineage>
        <taxon>Bacteria</taxon>
        <taxon>Bacillati</taxon>
        <taxon>Bacillota</taxon>
        <taxon>Bacilli</taxon>
        <taxon>Bacillales</taxon>
        <taxon>Staphylococcaceae</taxon>
        <taxon>Mammaliicoccus</taxon>
    </lineage>
</organism>
<evidence type="ECO:0000313" key="2">
    <source>
        <dbReference type="Proteomes" id="UP000640299"/>
    </source>
</evidence>
<accession>A0AB37HPC2</accession>
<protein>
    <recommendedName>
        <fullName evidence="3">DUF2642 domain-containing protein</fullName>
    </recommendedName>
</protein>
<sequence length="70" mass="8152">MYNKEYRIKLETIKHIQNRLDTNIQFYNTYVGTGDLVLDVTINGRLLLVSSENVDIFLILKHGEIISLNQ</sequence>
<proteinExistence type="predicted"/>